<evidence type="ECO:0000256" key="2">
    <source>
        <dbReference type="ARBA" id="ARBA00022679"/>
    </source>
</evidence>
<proteinExistence type="predicted"/>
<dbReference type="EMBL" id="DOTR01000043">
    <property type="protein sequence ID" value="HCA02204.1"/>
    <property type="molecule type" value="Genomic_DNA"/>
</dbReference>
<dbReference type="InterPro" id="IPR036282">
    <property type="entry name" value="Glutathione-S-Trfase_C_sf"/>
</dbReference>
<organism evidence="5">
    <name type="scientific">Halomonas campaniensis</name>
    <dbReference type="NCBI Taxonomy" id="213554"/>
    <lineage>
        <taxon>Bacteria</taxon>
        <taxon>Pseudomonadati</taxon>
        <taxon>Pseudomonadota</taxon>
        <taxon>Gammaproteobacteria</taxon>
        <taxon>Oceanospirillales</taxon>
        <taxon>Halomonadaceae</taxon>
        <taxon>Halomonas</taxon>
    </lineage>
</organism>
<accession>A0A3D0KFH7</accession>
<comment type="caution">
    <text evidence="5">The sequence shown here is derived from an EMBL/GenBank/DDBJ whole genome shotgun (WGS) entry which is preliminary data.</text>
</comment>
<dbReference type="Pfam" id="PF13417">
    <property type="entry name" value="GST_N_3"/>
    <property type="match status" value="1"/>
</dbReference>
<evidence type="ECO:0000313" key="5">
    <source>
        <dbReference type="EMBL" id="HCA02204.1"/>
    </source>
</evidence>
<dbReference type="PROSITE" id="PS50405">
    <property type="entry name" value="GST_CTER"/>
    <property type="match status" value="1"/>
</dbReference>
<sequence length="219" mass="24757">MSTLSQEKGVHILGPQFSTFVRSVQLCCEEKSIPYTLGMSINGNAIDLHSSEHLRINPFGKVPILLHGEHQLCETASICRYLDEAFEGYQLQPEAAWERALVDQFSAWLSIYVDEAIVRRYLLEFYFPKGENGTVRKDYIRAAEPEVARMLSLLELQLTKQPYLVTESFSVADALAAPMLDYLSKLPPAVPLLQKTPHLSAYLKRIQDRPSARNVFVVA</sequence>
<reference evidence="5" key="1">
    <citation type="journal article" date="2018" name="Nat. Biotechnol.">
        <title>A standardized bacterial taxonomy based on genome phylogeny substantially revises the tree of life.</title>
        <authorList>
            <person name="Parks D.H."/>
            <person name="Chuvochina M."/>
            <person name="Waite D.W."/>
            <person name="Rinke C."/>
            <person name="Skarshewski A."/>
            <person name="Chaumeil P.A."/>
            <person name="Hugenholtz P."/>
        </authorList>
    </citation>
    <scope>NUCLEOTIDE SEQUENCE [LARGE SCALE GENOMIC DNA]</scope>
    <source>
        <strain evidence="5">UBA11284</strain>
    </source>
</reference>
<protein>
    <recommendedName>
        <fullName evidence="1">glutathione transferase</fullName>
        <ecNumber evidence="1">2.5.1.18</ecNumber>
    </recommendedName>
</protein>
<dbReference type="GO" id="GO:0004364">
    <property type="term" value="F:glutathione transferase activity"/>
    <property type="evidence" value="ECO:0007669"/>
    <property type="project" value="UniProtKB-EC"/>
</dbReference>
<dbReference type="InterPro" id="IPR036249">
    <property type="entry name" value="Thioredoxin-like_sf"/>
</dbReference>
<gene>
    <name evidence="5" type="ORF">DEO68_08500</name>
</gene>
<dbReference type="GO" id="GO:0043295">
    <property type="term" value="F:glutathione binding"/>
    <property type="evidence" value="ECO:0007669"/>
    <property type="project" value="TreeGrafter"/>
</dbReference>
<feature type="domain" description="GST C-terminal" evidence="4">
    <location>
        <begin position="95"/>
        <end position="219"/>
    </location>
</feature>
<dbReference type="PROSITE" id="PS50404">
    <property type="entry name" value="GST_NTER"/>
    <property type="match status" value="1"/>
</dbReference>
<dbReference type="Gene3D" id="3.40.30.10">
    <property type="entry name" value="Glutaredoxin"/>
    <property type="match status" value="1"/>
</dbReference>
<dbReference type="SUPFAM" id="SSF47616">
    <property type="entry name" value="GST C-terminal domain-like"/>
    <property type="match status" value="1"/>
</dbReference>
<evidence type="ECO:0000259" key="3">
    <source>
        <dbReference type="PROSITE" id="PS50404"/>
    </source>
</evidence>
<evidence type="ECO:0000259" key="4">
    <source>
        <dbReference type="PROSITE" id="PS50405"/>
    </source>
</evidence>
<dbReference type="InterPro" id="IPR004045">
    <property type="entry name" value="Glutathione_S-Trfase_N"/>
</dbReference>
<dbReference type="PANTHER" id="PTHR43900:SF3">
    <property type="entry name" value="GLUTATHIONE S-TRANSFERASE RHO"/>
    <property type="match status" value="1"/>
</dbReference>
<dbReference type="SFLD" id="SFLDS00019">
    <property type="entry name" value="Glutathione_Transferase_(cytos"/>
    <property type="match status" value="1"/>
</dbReference>
<dbReference type="Pfam" id="PF00043">
    <property type="entry name" value="GST_C"/>
    <property type="match status" value="1"/>
</dbReference>
<dbReference type="InterPro" id="IPR040079">
    <property type="entry name" value="Glutathione_S-Trfase"/>
</dbReference>
<dbReference type="EC" id="2.5.1.18" evidence="1"/>
<name>A0A3D0KFH7_9GAMM</name>
<dbReference type="PANTHER" id="PTHR43900">
    <property type="entry name" value="GLUTATHIONE S-TRANSFERASE RHO"/>
    <property type="match status" value="1"/>
</dbReference>
<dbReference type="Gene3D" id="1.20.1050.10">
    <property type="match status" value="1"/>
</dbReference>
<keyword evidence="2 5" id="KW-0808">Transferase</keyword>
<dbReference type="AlphaFoldDB" id="A0A3D0KFH7"/>
<dbReference type="GO" id="GO:0005737">
    <property type="term" value="C:cytoplasm"/>
    <property type="evidence" value="ECO:0007669"/>
    <property type="project" value="TreeGrafter"/>
</dbReference>
<dbReference type="InterPro" id="IPR004046">
    <property type="entry name" value="GST_C"/>
</dbReference>
<evidence type="ECO:0000256" key="1">
    <source>
        <dbReference type="ARBA" id="ARBA00012452"/>
    </source>
</evidence>
<dbReference type="SFLD" id="SFLDG00358">
    <property type="entry name" value="Main_(cytGST)"/>
    <property type="match status" value="1"/>
</dbReference>
<dbReference type="InterPro" id="IPR010987">
    <property type="entry name" value="Glutathione-S-Trfase_C-like"/>
</dbReference>
<dbReference type="SUPFAM" id="SSF52833">
    <property type="entry name" value="Thioredoxin-like"/>
    <property type="match status" value="1"/>
</dbReference>
<feature type="domain" description="GST N-terminal" evidence="3">
    <location>
        <begin position="8"/>
        <end position="90"/>
    </location>
</feature>